<name>K0NRL0_9LACO</name>
<gene>
    <name evidence="1" type="ORF">BN146_10870</name>
</gene>
<accession>K0NRL0</accession>
<comment type="caution">
    <text evidence="1">The sequence shown here is derived from an EMBL/GenBank/DDBJ whole genome shotgun (WGS) entry which is preliminary data.</text>
</comment>
<dbReference type="EMBL" id="CALZ01000161">
    <property type="protein sequence ID" value="CCK84694.1"/>
    <property type="molecule type" value="Genomic_DNA"/>
</dbReference>
<proteinExistence type="predicted"/>
<protein>
    <submittedName>
        <fullName evidence="1">Uncharacterized protein</fullName>
    </submittedName>
</protein>
<evidence type="ECO:0000313" key="2">
    <source>
        <dbReference type="Proteomes" id="UP000009325"/>
    </source>
</evidence>
<sequence>MLYGQSYLVVGYATNLASSKSTWCNSPVKNNLSYYLNNFFGSRLRSWAFLVGEIQAPKVVFDIVPSFAIIKELKKCQFSSVGRASPS</sequence>
<dbReference type="Proteomes" id="UP000009325">
    <property type="component" value="Unassembled WGS sequence"/>
</dbReference>
<dbReference type="AlphaFoldDB" id="K0NRL0"/>
<reference evidence="1 2" key="1">
    <citation type="submission" date="2012-08" db="EMBL/GenBank/DDBJ databases">
        <title>Draft Genome Sequences of Lactobacillus equicursoris CIP 110162T, isolated from thoroughbred racehorse feces and Lactobacillus sp. CRBIP 24.137 isolated from urine of human.</title>
        <authorList>
            <person name="Cousin S."/>
            <person name="Loux V."/>
            <person name="Ma L."/>
            <person name="Creno S."/>
            <person name="Clermont D."/>
            <person name="Bizet C."/>
            <person name="Bouchier C."/>
        </authorList>
    </citation>
    <scope>NUCLEOTIDE SEQUENCE [LARGE SCALE GENOMIC DNA]</scope>
    <source>
        <strain evidence="1 2">66c</strain>
    </source>
</reference>
<evidence type="ECO:0000313" key="1">
    <source>
        <dbReference type="EMBL" id="CCK84694.1"/>
    </source>
</evidence>
<organism evidence="1 2">
    <name type="scientific">Lactobacillus equicursoris 66c</name>
    <dbReference type="NCBI Taxonomy" id="872326"/>
    <lineage>
        <taxon>Bacteria</taxon>
        <taxon>Bacillati</taxon>
        <taxon>Bacillota</taxon>
        <taxon>Bacilli</taxon>
        <taxon>Lactobacillales</taxon>
        <taxon>Lactobacillaceae</taxon>
        <taxon>Lactobacillus</taxon>
    </lineage>
</organism>